<feature type="domain" description="ATP-grasp" evidence="1">
    <location>
        <begin position="286"/>
        <end position="480"/>
    </location>
</feature>
<name>A0A0W8G909_9ZZZZ</name>
<keyword evidence="2" id="KW-0808">Transferase</keyword>
<protein>
    <submittedName>
        <fullName evidence="2">Ribosomal protein s6 glutaminyl transferase related</fullName>
    </submittedName>
</protein>
<sequence>MSVLVVIENPEECSLVFSGVEPVAARSYLAGDSFPALKGVKIFNLCKSYRYQSIGYYVSLLAEARGHKPVPGMVTIQDMKSQAMIRMVSDELEELIGRQLADQEPRKISVNIYFGKTPDRMFEPVASRLFKSFPAPFLRADFGCSACWNLQNISPISVKDIPATDREFAQSMASEYFAGKKLVIPKRPVNRYDLAILYDPAEKHPPSDQKALKKFVKAAETVGLGTELITRDDSNRLSEFDALFIRETTSVDHHTYRLARKALAEGLVVMDDPESILRCSNKVFLAELMTRYRVPVPKTLILHSKNIDQILEEFSLPCVLKQPDSAFSQGVVLARDKDRLMKEAKRLLAKSELVIAQEYVPSTFDWRIGILDRRPLFACKYHMAAKHWQILRKDGSGREVYGKVETMPVTKAPKTVVRMALKAANLIGDGLYGVDLKQIGKKVYVIEVNDNPNIDAGYEDEVLQDDLYLKIMEVFLRRIEARKSGSMVP</sequence>
<dbReference type="InterPro" id="IPR013815">
    <property type="entry name" value="ATP_grasp_subdomain_1"/>
</dbReference>
<accession>A0A0W8G909</accession>
<dbReference type="GO" id="GO:0016879">
    <property type="term" value="F:ligase activity, forming carbon-nitrogen bonds"/>
    <property type="evidence" value="ECO:0007669"/>
    <property type="project" value="TreeGrafter"/>
</dbReference>
<dbReference type="PANTHER" id="PTHR21621:SF0">
    <property type="entry name" value="BETA-CITRYLGLUTAMATE SYNTHASE B-RELATED"/>
    <property type="match status" value="1"/>
</dbReference>
<dbReference type="InterPro" id="IPR011761">
    <property type="entry name" value="ATP-grasp"/>
</dbReference>
<dbReference type="Pfam" id="PF08443">
    <property type="entry name" value="RimK"/>
    <property type="match status" value="1"/>
</dbReference>
<dbReference type="PANTHER" id="PTHR21621">
    <property type="entry name" value="RIBOSOMAL PROTEIN S6 MODIFICATION PROTEIN"/>
    <property type="match status" value="1"/>
</dbReference>
<dbReference type="PROSITE" id="PS50975">
    <property type="entry name" value="ATP_GRASP"/>
    <property type="match status" value="1"/>
</dbReference>
<gene>
    <name evidence="2" type="ORF">ASZ90_000600</name>
</gene>
<reference evidence="2" key="1">
    <citation type="journal article" date="2015" name="Proc. Natl. Acad. Sci. U.S.A.">
        <title>Networks of energetic and metabolic interactions define dynamics in microbial communities.</title>
        <authorList>
            <person name="Embree M."/>
            <person name="Liu J.K."/>
            <person name="Al-Bassam M.M."/>
            <person name="Zengler K."/>
        </authorList>
    </citation>
    <scope>NUCLEOTIDE SEQUENCE</scope>
</reference>
<dbReference type="GO" id="GO:0016740">
    <property type="term" value="F:transferase activity"/>
    <property type="evidence" value="ECO:0007669"/>
    <property type="project" value="UniProtKB-KW"/>
</dbReference>
<proteinExistence type="predicted"/>
<dbReference type="Gene3D" id="3.30.470.20">
    <property type="entry name" value="ATP-grasp fold, B domain"/>
    <property type="match status" value="1"/>
</dbReference>
<organism evidence="2">
    <name type="scientific">hydrocarbon metagenome</name>
    <dbReference type="NCBI Taxonomy" id="938273"/>
    <lineage>
        <taxon>unclassified sequences</taxon>
        <taxon>metagenomes</taxon>
        <taxon>ecological metagenomes</taxon>
    </lineage>
</organism>
<dbReference type="Gene3D" id="3.30.1490.20">
    <property type="entry name" value="ATP-grasp fold, A domain"/>
    <property type="match status" value="1"/>
</dbReference>
<dbReference type="InterPro" id="IPR025839">
    <property type="entry name" value="RLAN_dom"/>
</dbReference>
<evidence type="ECO:0000313" key="2">
    <source>
        <dbReference type="EMBL" id="KUG29506.1"/>
    </source>
</evidence>
<dbReference type="GO" id="GO:0005524">
    <property type="term" value="F:ATP binding"/>
    <property type="evidence" value="ECO:0007669"/>
    <property type="project" value="InterPro"/>
</dbReference>
<comment type="caution">
    <text evidence="2">The sequence shown here is derived from an EMBL/GenBank/DDBJ whole genome shotgun (WGS) entry which is preliminary data.</text>
</comment>
<dbReference type="InterPro" id="IPR013651">
    <property type="entry name" value="ATP-grasp_RimK-type"/>
</dbReference>
<dbReference type="AlphaFoldDB" id="A0A0W8G909"/>
<dbReference type="SUPFAM" id="SSF56059">
    <property type="entry name" value="Glutathione synthetase ATP-binding domain-like"/>
    <property type="match status" value="1"/>
</dbReference>
<dbReference type="EMBL" id="LNQE01000074">
    <property type="protein sequence ID" value="KUG29506.1"/>
    <property type="molecule type" value="Genomic_DNA"/>
</dbReference>
<evidence type="ECO:0000259" key="1">
    <source>
        <dbReference type="PROSITE" id="PS50975"/>
    </source>
</evidence>
<dbReference type="GO" id="GO:0005737">
    <property type="term" value="C:cytoplasm"/>
    <property type="evidence" value="ECO:0007669"/>
    <property type="project" value="TreeGrafter"/>
</dbReference>
<dbReference type="GO" id="GO:0046872">
    <property type="term" value="F:metal ion binding"/>
    <property type="evidence" value="ECO:0007669"/>
    <property type="project" value="InterPro"/>
</dbReference>
<dbReference type="Pfam" id="PF14401">
    <property type="entry name" value="RLAN"/>
    <property type="match status" value="1"/>
</dbReference>